<comment type="caution">
    <text evidence="2">The sequence shown here is derived from an EMBL/GenBank/DDBJ whole genome shotgun (WGS) entry which is preliminary data.</text>
</comment>
<sequence>MNNWGEGTSPICCEGTPAPLIYLGKAVITFSKAKTGFSSGAMQACLYKPVSPSLLYLMMMYLILISVPYE</sequence>
<keyword evidence="3" id="KW-1185">Reference proteome</keyword>
<reference evidence="2 3" key="1">
    <citation type="journal article" date="2019" name="Sci. Rep.">
        <title>Orb-weaving spider Araneus ventricosus genome elucidates the spidroin gene catalogue.</title>
        <authorList>
            <person name="Kono N."/>
            <person name="Nakamura H."/>
            <person name="Ohtoshi R."/>
            <person name="Moran D.A.P."/>
            <person name="Shinohara A."/>
            <person name="Yoshida Y."/>
            <person name="Fujiwara M."/>
            <person name="Mori M."/>
            <person name="Tomita M."/>
            <person name="Arakawa K."/>
        </authorList>
    </citation>
    <scope>NUCLEOTIDE SEQUENCE [LARGE SCALE GENOMIC DNA]</scope>
</reference>
<dbReference type="AlphaFoldDB" id="A0A4Y2PBH2"/>
<evidence type="ECO:0000313" key="3">
    <source>
        <dbReference type="Proteomes" id="UP000499080"/>
    </source>
</evidence>
<dbReference type="Proteomes" id="UP000499080">
    <property type="component" value="Unassembled WGS sequence"/>
</dbReference>
<keyword evidence="1" id="KW-0472">Membrane</keyword>
<evidence type="ECO:0000256" key="1">
    <source>
        <dbReference type="SAM" id="Phobius"/>
    </source>
</evidence>
<feature type="non-terminal residue" evidence="2">
    <location>
        <position position="70"/>
    </location>
</feature>
<gene>
    <name evidence="2" type="ORF">AVEN_213452_1</name>
</gene>
<dbReference type="EMBL" id="BGPR01132293">
    <property type="protein sequence ID" value="GBN48754.1"/>
    <property type="molecule type" value="Genomic_DNA"/>
</dbReference>
<accession>A0A4Y2PBH2</accession>
<keyword evidence="1" id="KW-0812">Transmembrane</keyword>
<organism evidence="2 3">
    <name type="scientific">Araneus ventricosus</name>
    <name type="common">Orbweaver spider</name>
    <name type="synonym">Epeira ventricosa</name>
    <dbReference type="NCBI Taxonomy" id="182803"/>
    <lineage>
        <taxon>Eukaryota</taxon>
        <taxon>Metazoa</taxon>
        <taxon>Ecdysozoa</taxon>
        <taxon>Arthropoda</taxon>
        <taxon>Chelicerata</taxon>
        <taxon>Arachnida</taxon>
        <taxon>Araneae</taxon>
        <taxon>Araneomorphae</taxon>
        <taxon>Entelegynae</taxon>
        <taxon>Araneoidea</taxon>
        <taxon>Araneidae</taxon>
        <taxon>Araneus</taxon>
    </lineage>
</organism>
<name>A0A4Y2PBH2_ARAVE</name>
<feature type="transmembrane region" description="Helical" evidence="1">
    <location>
        <begin position="50"/>
        <end position="69"/>
    </location>
</feature>
<proteinExistence type="predicted"/>
<protein>
    <submittedName>
        <fullName evidence="2">Uncharacterized protein</fullName>
    </submittedName>
</protein>
<keyword evidence="1" id="KW-1133">Transmembrane helix</keyword>
<evidence type="ECO:0000313" key="2">
    <source>
        <dbReference type="EMBL" id="GBN48754.1"/>
    </source>
</evidence>